<feature type="domain" description="Hemerythrin-like" evidence="5">
    <location>
        <begin position="84"/>
        <end position="230"/>
    </location>
</feature>
<dbReference type="AlphaFoldDB" id="A0A1G6PJM4"/>
<evidence type="ECO:0000256" key="1">
    <source>
        <dbReference type="ARBA" id="ARBA00004496"/>
    </source>
</evidence>
<keyword evidence="7" id="KW-1185">Reference proteome</keyword>
<dbReference type="Gene3D" id="1.10.3910.10">
    <property type="entry name" value="SP0561-like"/>
    <property type="match status" value="1"/>
</dbReference>
<dbReference type="InterPro" id="IPR019903">
    <property type="entry name" value="RIC_family"/>
</dbReference>
<proteinExistence type="predicted"/>
<evidence type="ECO:0000313" key="7">
    <source>
        <dbReference type="Proteomes" id="UP000199387"/>
    </source>
</evidence>
<dbReference type="OrthoDB" id="9797132at2"/>
<dbReference type="EMBL" id="FMZA01000017">
    <property type="protein sequence ID" value="SDC80420.1"/>
    <property type="molecule type" value="Genomic_DNA"/>
</dbReference>
<dbReference type="Proteomes" id="UP000199387">
    <property type="component" value="Unassembled WGS sequence"/>
</dbReference>
<dbReference type="GO" id="GO:0046872">
    <property type="term" value="F:metal ion binding"/>
    <property type="evidence" value="ECO:0007669"/>
    <property type="project" value="UniProtKB-KW"/>
</dbReference>
<dbReference type="STRING" id="1236220.SAMN04488112_1178"/>
<organism evidence="6 7">
    <name type="scientific">Melghirimyces thermohalophilus</name>
    <dbReference type="NCBI Taxonomy" id="1236220"/>
    <lineage>
        <taxon>Bacteria</taxon>
        <taxon>Bacillati</taxon>
        <taxon>Bacillota</taxon>
        <taxon>Bacilli</taxon>
        <taxon>Bacillales</taxon>
        <taxon>Thermoactinomycetaceae</taxon>
        <taxon>Melghirimyces</taxon>
    </lineage>
</organism>
<evidence type="ECO:0000256" key="4">
    <source>
        <dbReference type="ARBA" id="ARBA00023004"/>
    </source>
</evidence>
<dbReference type="RefSeq" id="WP_091571604.1">
    <property type="nucleotide sequence ID" value="NZ_FMZA01000017.1"/>
</dbReference>
<evidence type="ECO:0000256" key="2">
    <source>
        <dbReference type="ARBA" id="ARBA00022490"/>
    </source>
</evidence>
<accession>A0A1G6PJM4</accession>
<protein>
    <submittedName>
        <fullName evidence="6">Regulator of cell morphogenesis and NO signaling</fullName>
    </submittedName>
</protein>
<keyword evidence="2" id="KW-0963">Cytoplasm</keyword>
<keyword evidence="3" id="KW-0479">Metal-binding</keyword>
<dbReference type="GO" id="GO:0005737">
    <property type="term" value="C:cytoplasm"/>
    <property type="evidence" value="ECO:0007669"/>
    <property type="project" value="UniProtKB-SubCell"/>
</dbReference>
<dbReference type="SUPFAM" id="SSF140683">
    <property type="entry name" value="SP0561-like"/>
    <property type="match status" value="1"/>
</dbReference>
<dbReference type="PANTHER" id="PTHR36438">
    <property type="entry name" value="IRON-SULFUR CLUSTER REPAIR PROTEIN YTFE"/>
    <property type="match status" value="1"/>
</dbReference>
<dbReference type="Pfam" id="PF04405">
    <property type="entry name" value="ScdA_N"/>
    <property type="match status" value="1"/>
</dbReference>
<dbReference type="Gene3D" id="1.20.120.520">
    <property type="entry name" value="nmb1532 protein domain like"/>
    <property type="match status" value="1"/>
</dbReference>
<dbReference type="PANTHER" id="PTHR36438:SF1">
    <property type="entry name" value="IRON-SULFUR CLUSTER REPAIR PROTEIN YTFE"/>
    <property type="match status" value="1"/>
</dbReference>
<dbReference type="NCBIfam" id="TIGR03652">
    <property type="entry name" value="FeS_repair_RIC"/>
    <property type="match status" value="1"/>
</dbReference>
<keyword evidence="4" id="KW-0408">Iron</keyword>
<dbReference type="InterPro" id="IPR038062">
    <property type="entry name" value="ScdA-like_N_sf"/>
</dbReference>
<dbReference type="Pfam" id="PF01814">
    <property type="entry name" value="Hemerythrin"/>
    <property type="match status" value="1"/>
</dbReference>
<dbReference type="InterPro" id="IPR012312">
    <property type="entry name" value="Hemerythrin-like"/>
</dbReference>
<evidence type="ECO:0000256" key="3">
    <source>
        <dbReference type="ARBA" id="ARBA00022723"/>
    </source>
</evidence>
<evidence type="ECO:0000313" key="6">
    <source>
        <dbReference type="EMBL" id="SDC80420.1"/>
    </source>
</evidence>
<reference evidence="6 7" key="1">
    <citation type="submission" date="2016-10" db="EMBL/GenBank/DDBJ databases">
        <authorList>
            <person name="de Groot N.N."/>
        </authorList>
    </citation>
    <scope>NUCLEOTIDE SEQUENCE [LARGE SCALE GENOMIC DNA]</scope>
    <source>
        <strain evidence="6 7">DSM 45514</strain>
    </source>
</reference>
<gene>
    <name evidence="6" type="ORF">SAMN04488112_1178</name>
</gene>
<evidence type="ECO:0000259" key="5">
    <source>
        <dbReference type="Pfam" id="PF01814"/>
    </source>
</evidence>
<sequence length="235" mass="27893">MEKKFNGEEQIGEIVSDFPGASNLFKKYNIDFCCGGKRTLTKALRQRKLDEEAFLQQLNEAYRKRQSNQNTVDWRKARYSELVDHIMKTHHDYLREELPVLSAFVTKVTYRHGAAHPELTELHPLFHRLKEELEEHLDKEEEEIFPLVKEYEETVSRDVLDQAVQVIDRLEAEHDQTGELLKEMRRVSKDYALPEDACRTYTLSFSKLEELEADMFQHIHLENNVLFERLRQSVR</sequence>
<name>A0A1G6PJM4_9BACL</name>
<comment type="subcellular location">
    <subcellularLocation>
        <location evidence="1">Cytoplasm</location>
    </subcellularLocation>
</comment>